<dbReference type="Gene3D" id="6.10.250.1300">
    <property type="match status" value="1"/>
</dbReference>
<organism evidence="4 5">
    <name type="scientific">Gordonia jinghuaiqii</name>
    <dbReference type="NCBI Taxonomy" id="2758710"/>
    <lineage>
        <taxon>Bacteria</taxon>
        <taxon>Bacillati</taxon>
        <taxon>Actinomycetota</taxon>
        <taxon>Actinomycetes</taxon>
        <taxon>Mycobacteriales</taxon>
        <taxon>Gordoniaceae</taxon>
        <taxon>Gordonia</taxon>
    </lineage>
</organism>
<evidence type="ECO:0000313" key="4">
    <source>
        <dbReference type="EMBL" id="QMT03096.1"/>
    </source>
</evidence>
<dbReference type="RefSeq" id="WP_188329754.1">
    <property type="nucleotide sequence ID" value="NZ_CP059491.1"/>
</dbReference>
<dbReference type="AlphaFoldDB" id="A0A7D7M0F6"/>
<keyword evidence="2" id="KW-0812">Transmembrane</keyword>
<keyword evidence="5" id="KW-1185">Reference proteome</keyword>
<feature type="domain" description="Anti-sigma-D factor RsdA sigma factor binding region" evidence="3">
    <location>
        <begin position="94"/>
        <end position="139"/>
    </location>
</feature>
<evidence type="ECO:0000313" key="5">
    <source>
        <dbReference type="Proteomes" id="UP000515663"/>
    </source>
</evidence>
<dbReference type="InterPro" id="IPR031928">
    <property type="entry name" value="RsdA_SigD-bd"/>
</dbReference>
<accession>A0A7D7M0F6</accession>
<proteinExistence type="predicted"/>
<feature type="compositionally biased region" description="Basic and acidic residues" evidence="1">
    <location>
        <begin position="295"/>
        <end position="308"/>
    </location>
</feature>
<keyword evidence="2" id="KW-1133">Transmembrane helix</keyword>
<feature type="compositionally biased region" description="Polar residues" evidence="1">
    <location>
        <begin position="345"/>
        <end position="361"/>
    </location>
</feature>
<keyword evidence="2" id="KW-0472">Membrane</keyword>
<feature type="transmembrane region" description="Helical" evidence="2">
    <location>
        <begin position="168"/>
        <end position="189"/>
    </location>
</feature>
<sequence>MSGESDWRRRRSVHGRDQLRRPGQPPTHRRAPGPSGPDPSGPDFRPEDVSADMYEETGTLSRIGARRDADGLAGDGRDDALLAGLNTLGDDALDLSDVGFDENFLDALSRDVPVPTRDDAEYQLAELLSGWRNEAVSAPAAELVSIDDVERAIDSSQRASRGRRMIRHLRVVSGAAAIVIVAAAGLTVLSEGSQPGDPLWGIKQVVFAEAASETQAAHDVRTDLERAEAAIAAGDTVAASSLIAKAQSNMGPMRDNDLRDEMLNWMTRLRAGAGLPATESTTSPSDSVLPSIETTRPDLRIDPKDPSAPEKPSTTLPTPPPAEQSEPTDEPLPSEQPVPSAPPSEDTQSPSAPTLSKSMTRTPAEFPEIPWTPPPGVDASAKRPG</sequence>
<evidence type="ECO:0000259" key="3">
    <source>
        <dbReference type="Pfam" id="PF16751"/>
    </source>
</evidence>
<feature type="region of interest" description="Disordered" evidence="1">
    <location>
        <begin position="1"/>
        <end position="57"/>
    </location>
</feature>
<dbReference type="EMBL" id="CP059491">
    <property type="protein sequence ID" value="QMT03096.1"/>
    <property type="molecule type" value="Genomic_DNA"/>
</dbReference>
<evidence type="ECO:0000256" key="2">
    <source>
        <dbReference type="SAM" id="Phobius"/>
    </source>
</evidence>
<protein>
    <recommendedName>
        <fullName evidence="3">Anti-sigma-D factor RsdA sigma factor binding region domain-containing protein</fullName>
    </recommendedName>
</protein>
<feature type="region of interest" description="Disordered" evidence="1">
    <location>
        <begin position="274"/>
        <end position="385"/>
    </location>
</feature>
<dbReference type="KEGG" id="gji:H1R19_08285"/>
<dbReference type="Proteomes" id="UP000515663">
    <property type="component" value="Chromosome"/>
</dbReference>
<dbReference type="Pfam" id="PF16751">
    <property type="entry name" value="RsdA_SigD_bd"/>
    <property type="match status" value="1"/>
</dbReference>
<gene>
    <name evidence="4" type="ORF">H1R19_08285</name>
</gene>
<reference evidence="5" key="1">
    <citation type="submission" date="2020-07" db="EMBL/GenBank/DDBJ databases">
        <title>novel species isolated from the respiratory tract of Marmot.</title>
        <authorList>
            <person name="Zhang G."/>
        </authorList>
    </citation>
    <scope>NUCLEOTIDE SEQUENCE [LARGE SCALE GENOMIC DNA]</scope>
    <source>
        <strain evidence="5">686</strain>
    </source>
</reference>
<evidence type="ECO:0000256" key="1">
    <source>
        <dbReference type="SAM" id="MobiDB-lite"/>
    </source>
</evidence>
<name>A0A7D7M0F6_9ACTN</name>
<feature type="compositionally biased region" description="Polar residues" evidence="1">
    <location>
        <begin position="278"/>
        <end position="294"/>
    </location>
</feature>